<dbReference type="SUPFAM" id="SSF55729">
    <property type="entry name" value="Acyl-CoA N-acyltransferases (Nat)"/>
    <property type="match status" value="1"/>
</dbReference>
<organism evidence="4 5">
    <name type="scientific">Deinococcus radiopugnans ATCC 19172</name>
    <dbReference type="NCBI Taxonomy" id="585398"/>
    <lineage>
        <taxon>Bacteria</taxon>
        <taxon>Thermotogati</taxon>
        <taxon>Deinococcota</taxon>
        <taxon>Deinococci</taxon>
        <taxon>Deinococcales</taxon>
        <taxon>Deinococcaceae</taxon>
        <taxon>Deinococcus</taxon>
    </lineage>
</organism>
<keyword evidence="2" id="KW-0012">Acyltransferase</keyword>
<evidence type="ECO:0000313" key="5">
    <source>
        <dbReference type="Proteomes" id="UP000629870"/>
    </source>
</evidence>
<comment type="caution">
    <text evidence="4">The sequence shown here is derived from an EMBL/GenBank/DDBJ whole genome shotgun (WGS) entry which is preliminary data.</text>
</comment>
<dbReference type="InterPro" id="IPR000182">
    <property type="entry name" value="GNAT_dom"/>
</dbReference>
<dbReference type="EMBL" id="JACHEW010000012">
    <property type="protein sequence ID" value="MBB6017277.1"/>
    <property type="molecule type" value="Genomic_DNA"/>
</dbReference>
<reference evidence="4 5" key="1">
    <citation type="submission" date="2020-08" db="EMBL/GenBank/DDBJ databases">
        <title>Genomic Encyclopedia of Type Strains, Phase IV (KMG-IV): sequencing the most valuable type-strain genomes for metagenomic binning, comparative biology and taxonomic classification.</title>
        <authorList>
            <person name="Goeker M."/>
        </authorList>
    </citation>
    <scope>NUCLEOTIDE SEQUENCE [LARGE SCALE GENOMIC DNA]</scope>
    <source>
        <strain evidence="4 5">DSM 12027</strain>
    </source>
</reference>
<gene>
    <name evidence="4" type="ORF">HNQ04_002539</name>
</gene>
<dbReference type="PROSITE" id="PS51186">
    <property type="entry name" value="GNAT"/>
    <property type="match status" value="1"/>
</dbReference>
<dbReference type="Gene3D" id="3.40.630.30">
    <property type="match status" value="1"/>
</dbReference>
<sequence>MSVRPRTDADFPALVEALRATHHADAYPSVWPADPAAFLAPPLTLGAWVAEVRGVPVGQVVLRAAPETVPEWIAVTGLPPQNVAFLSRLFVAPGHQGQGLARGLFRAAWAEARRLNRRAILDVQADAPAPIALYDSEGWARVATLPAPWTGADGRRPQIYVYVSPA</sequence>
<dbReference type="RefSeq" id="WP_249039119.1">
    <property type="nucleotide sequence ID" value="NZ_JACHEW010000012.1"/>
</dbReference>
<dbReference type="Pfam" id="PF00583">
    <property type="entry name" value="Acetyltransf_1"/>
    <property type="match status" value="1"/>
</dbReference>
<proteinExistence type="predicted"/>
<dbReference type="Proteomes" id="UP000629870">
    <property type="component" value="Unassembled WGS sequence"/>
</dbReference>
<feature type="domain" description="N-acetyltransferase" evidence="3">
    <location>
        <begin position="1"/>
        <end position="162"/>
    </location>
</feature>
<dbReference type="InterPro" id="IPR050832">
    <property type="entry name" value="Bact_Acetyltransf"/>
</dbReference>
<dbReference type="PANTHER" id="PTHR43877:SF2">
    <property type="entry name" value="AMINOALKYLPHOSPHONATE N-ACETYLTRANSFERASE-RELATED"/>
    <property type="match status" value="1"/>
</dbReference>
<evidence type="ECO:0000259" key="3">
    <source>
        <dbReference type="PROSITE" id="PS51186"/>
    </source>
</evidence>
<evidence type="ECO:0000313" key="4">
    <source>
        <dbReference type="EMBL" id="MBB6017277.1"/>
    </source>
</evidence>
<protein>
    <submittedName>
        <fullName evidence="4">GNAT superfamily N-acetyltransferase</fullName>
    </submittedName>
</protein>
<keyword evidence="5" id="KW-1185">Reference proteome</keyword>
<keyword evidence="1" id="KW-0808">Transferase</keyword>
<dbReference type="CDD" id="cd04301">
    <property type="entry name" value="NAT_SF"/>
    <property type="match status" value="1"/>
</dbReference>
<accession>A0ABR6NTA3</accession>
<evidence type="ECO:0000256" key="1">
    <source>
        <dbReference type="ARBA" id="ARBA00022679"/>
    </source>
</evidence>
<evidence type="ECO:0000256" key="2">
    <source>
        <dbReference type="ARBA" id="ARBA00023315"/>
    </source>
</evidence>
<dbReference type="PANTHER" id="PTHR43877">
    <property type="entry name" value="AMINOALKYLPHOSPHONATE N-ACETYLTRANSFERASE-RELATED-RELATED"/>
    <property type="match status" value="1"/>
</dbReference>
<name>A0ABR6NTA3_9DEIO</name>
<dbReference type="InterPro" id="IPR016181">
    <property type="entry name" value="Acyl_CoA_acyltransferase"/>
</dbReference>